<name>A0A1U7PR91_9BACI</name>
<keyword evidence="2" id="KW-0812">Transmembrane</keyword>
<keyword evidence="2" id="KW-1133">Transmembrane helix</keyword>
<gene>
    <name evidence="4" type="ORF">SAMN05428946_1970</name>
</gene>
<evidence type="ECO:0000313" key="5">
    <source>
        <dbReference type="Proteomes" id="UP000187550"/>
    </source>
</evidence>
<feature type="region of interest" description="Disordered" evidence="1">
    <location>
        <begin position="632"/>
        <end position="652"/>
    </location>
</feature>
<evidence type="ECO:0008006" key="6">
    <source>
        <dbReference type="Google" id="ProtNLM"/>
    </source>
</evidence>
<dbReference type="OrthoDB" id="9854459at2"/>
<sequence length="978" mass="96416">MKTKWMKIAGTSMALGLALTLSPKATGAEGDGNLLELNVNVLSNDDEADDVLDVKVEDAPILGTVSAEVPSENDNGGAVLNVTVEDSAVGNIGANVLYKESSEEAAGSSEKSGVAGVTLEETPVGDAEANVLYEETSEDAAGSAEKSGAAGVTLEETPVGDAEADVLYEEASEGSGGSSEKSGVAGVTLEETPVGDAEADVLYEETSEGAADSSEKSGVAGVTLEETPVGDAEANVLYEEASEGAADDSDQTGVVNVTLEPSPEDGIPAGSANEHPDSNASGPAEGSAAQAESAEQTAEPHDDGGLGLNLNNLPLLGDLHIGLGEQQSDGETDSGSLINVGLTGGILDEVNVDVLGQSSSADGMEQGSLASVGLDNGLTNDVAVNVLGGKQTETTLDGGVVEVNASDLPILEETHVGVIDRHEATDGENAAVTGGVVSAGLSNDLLDDVSATVLGGNAVDTEKGSITNGGVVEVNASDLPILEETHVGVIDRHEATDGENAAVSGGAVSADLSNDLLDDMTANVLGGNAVGTENGSAANGGVVDVNASDLPILEDTHVGVIDRHEATDGENAAVTGGVVSAGLSNDLLDDVTATVLGGNAVDTEDGTFGDSGIVEVIGSGLPLLGGSHLGVLDSHSSTNDEETTDSSGLLQGDFSDGLLGNVGLDVLAKDEMETADGTTIIERGISVQLPDLPLLPIDLNVLVNEQFIPAAPGEGTDPDEGATDPGNGTTDPDEGATDPGNGTTDPDEGVTDPGNGTTDPDAGTTDPNEGTTDPDAGTTEPGEGTTDPDAGTTDPDAGTTDPGEGTTDPDAGTTDPGNGTTDPDAGTTDPGEGTTDPDAGTTDPGEGTTDPDAGTTDPGSGTTDPDAGTTDPDEGATDPGNGTTVPGNNGSNPAGEVEGEEFDQVGTSGSGGSNNTDGNTAWPVGMNDSDDDGSATSSASAASTGEMLPKTGGFLNSLMLVLIALALIGGGAGLRKFA</sequence>
<feature type="compositionally biased region" description="Acidic residues" evidence="1">
    <location>
        <begin position="162"/>
        <end position="172"/>
    </location>
</feature>
<dbReference type="RefSeq" id="WP_076758582.1">
    <property type="nucleotide sequence ID" value="NZ_FTPL01000003.1"/>
</dbReference>
<feature type="region of interest" description="Disordered" evidence="1">
    <location>
        <begin position="241"/>
        <end position="309"/>
    </location>
</feature>
<feature type="chain" id="PRO_5038422188" description="LPXTG-motif cell wall anchor domain-containing protein" evidence="3">
    <location>
        <begin position="28"/>
        <end position="978"/>
    </location>
</feature>
<feature type="region of interest" description="Disordered" evidence="1">
    <location>
        <begin position="136"/>
        <end position="195"/>
    </location>
</feature>
<dbReference type="AlphaFoldDB" id="A0A1U7PR91"/>
<keyword evidence="5" id="KW-1185">Reference proteome</keyword>
<feature type="signal peptide" evidence="3">
    <location>
        <begin position="1"/>
        <end position="27"/>
    </location>
</feature>
<feature type="transmembrane region" description="Helical" evidence="2">
    <location>
        <begin position="954"/>
        <end position="974"/>
    </location>
</feature>
<evidence type="ECO:0000256" key="3">
    <source>
        <dbReference type="SAM" id="SignalP"/>
    </source>
</evidence>
<feature type="region of interest" description="Disordered" evidence="1">
    <location>
        <begin position="709"/>
        <end position="947"/>
    </location>
</feature>
<feature type="compositionally biased region" description="Acidic residues" evidence="1">
    <location>
        <begin position="241"/>
        <end position="250"/>
    </location>
</feature>
<evidence type="ECO:0000313" key="4">
    <source>
        <dbReference type="EMBL" id="SIT87165.1"/>
    </source>
</evidence>
<accession>A0A1U7PR91</accession>
<organism evidence="4 5">
    <name type="scientific">Edaphobacillus lindanitolerans</name>
    <dbReference type="NCBI Taxonomy" id="550447"/>
    <lineage>
        <taxon>Bacteria</taxon>
        <taxon>Bacillati</taxon>
        <taxon>Bacillota</taxon>
        <taxon>Bacilli</taxon>
        <taxon>Bacillales</taxon>
        <taxon>Bacillaceae</taxon>
        <taxon>Edaphobacillus</taxon>
    </lineage>
</organism>
<keyword evidence="3" id="KW-0732">Signal</keyword>
<dbReference type="EMBL" id="FTPL01000003">
    <property type="protein sequence ID" value="SIT87165.1"/>
    <property type="molecule type" value="Genomic_DNA"/>
</dbReference>
<feature type="compositionally biased region" description="Low complexity" evidence="1">
    <location>
        <begin position="139"/>
        <end position="151"/>
    </location>
</feature>
<evidence type="ECO:0000256" key="2">
    <source>
        <dbReference type="SAM" id="Phobius"/>
    </source>
</evidence>
<feature type="compositionally biased region" description="Low complexity" evidence="1">
    <location>
        <begin position="934"/>
        <end position="945"/>
    </location>
</feature>
<feature type="compositionally biased region" description="Low complexity" evidence="1">
    <location>
        <begin position="280"/>
        <end position="297"/>
    </location>
</feature>
<dbReference type="STRING" id="550447.SAMN05428946_1970"/>
<proteinExistence type="predicted"/>
<feature type="compositionally biased region" description="Low complexity" evidence="1">
    <location>
        <begin position="877"/>
        <end position="893"/>
    </location>
</feature>
<dbReference type="Proteomes" id="UP000187550">
    <property type="component" value="Unassembled WGS sequence"/>
</dbReference>
<feature type="compositionally biased region" description="Low complexity" evidence="1">
    <location>
        <begin position="751"/>
        <end position="870"/>
    </location>
</feature>
<protein>
    <recommendedName>
        <fullName evidence="6">LPXTG-motif cell wall anchor domain-containing protein</fullName>
    </recommendedName>
</protein>
<reference evidence="5" key="1">
    <citation type="submission" date="2017-01" db="EMBL/GenBank/DDBJ databases">
        <authorList>
            <person name="Varghese N."/>
            <person name="Submissions S."/>
        </authorList>
    </citation>
    <scope>NUCLEOTIDE SEQUENCE [LARGE SCALE GENOMIC DNA]</scope>
    <source>
        <strain evidence="5">MNA4</strain>
    </source>
</reference>
<evidence type="ECO:0000256" key="1">
    <source>
        <dbReference type="SAM" id="MobiDB-lite"/>
    </source>
</evidence>
<keyword evidence="2" id="KW-0472">Membrane</keyword>
<feature type="compositionally biased region" description="Low complexity" evidence="1">
    <location>
        <begin position="178"/>
        <end position="187"/>
    </location>
</feature>